<keyword evidence="2" id="KW-0808">Transferase</keyword>
<evidence type="ECO:0000256" key="3">
    <source>
        <dbReference type="SAM" id="Phobius"/>
    </source>
</evidence>
<dbReference type="RefSeq" id="XP_062718445.1">
    <property type="nucleotide sequence ID" value="XM_062870587.1"/>
</dbReference>
<gene>
    <name evidence="4" type="ORF">B0T15DRAFT_562621</name>
</gene>
<dbReference type="Gene3D" id="3.90.550.20">
    <property type="match status" value="1"/>
</dbReference>
<dbReference type="Proteomes" id="UP001273166">
    <property type="component" value="Unassembled WGS sequence"/>
</dbReference>
<dbReference type="GeneID" id="87889416"/>
<accession>A0AAJ0GMV1</accession>
<keyword evidence="3" id="KW-0812">Transmembrane</keyword>
<reference evidence="4" key="1">
    <citation type="journal article" date="2023" name="Mol. Phylogenet. Evol.">
        <title>Genome-scale phylogeny and comparative genomics of the fungal order Sordariales.</title>
        <authorList>
            <person name="Hensen N."/>
            <person name="Bonometti L."/>
            <person name="Westerberg I."/>
            <person name="Brannstrom I.O."/>
            <person name="Guillou S."/>
            <person name="Cros-Aarteil S."/>
            <person name="Calhoun S."/>
            <person name="Haridas S."/>
            <person name="Kuo A."/>
            <person name="Mondo S."/>
            <person name="Pangilinan J."/>
            <person name="Riley R."/>
            <person name="LaButti K."/>
            <person name="Andreopoulos B."/>
            <person name="Lipzen A."/>
            <person name="Chen C."/>
            <person name="Yan M."/>
            <person name="Daum C."/>
            <person name="Ng V."/>
            <person name="Clum A."/>
            <person name="Steindorff A."/>
            <person name="Ohm R.A."/>
            <person name="Martin F."/>
            <person name="Silar P."/>
            <person name="Natvig D.O."/>
            <person name="Lalanne C."/>
            <person name="Gautier V."/>
            <person name="Ament-Velasquez S.L."/>
            <person name="Kruys A."/>
            <person name="Hutchinson M.I."/>
            <person name="Powell A.J."/>
            <person name="Barry K."/>
            <person name="Miller A.N."/>
            <person name="Grigoriev I.V."/>
            <person name="Debuchy R."/>
            <person name="Gladieux P."/>
            <person name="Hiltunen Thoren M."/>
            <person name="Johannesson H."/>
        </authorList>
    </citation>
    <scope>NUCLEOTIDE SEQUENCE</scope>
    <source>
        <strain evidence="4">CBS 333.67</strain>
    </source>
</reference>
<organism evidence="4 5">
    <name type="scientific">Chaetomium strumarium</name>
    <dbReference type="NCBI Taxonomy" id="1170767"/>
    <lineage>
        <taxon>Eukaryota</taxon>
        <taxon>Fungi</taxon>
        <taxon>Dikarya</taxon>
        <taxon>Ascomycota</taxon>
        <taxon>Pezizomycotina</taxon>
        <taxon>Sordariomycetes</taxon>
        <taxon>Sordariomycetidae</taxon>
        <taxon>Sordariales</taxon>
        <taxon>Chaetomiaceae</taxon>
        <taxon>Chaetomium</taxon>
    </lineage>
</organism>
<reference evidence="4" key="2">
    <citation type="submission" date="2023-06" db="EMBL/GenBank/DDBJ databases">
        <authorList>
            <consortium name="Lawrence Berkeley National Laboratory"/>
            <person name="Mondo S.J."/>
            <person name="Hensen N."/>
            <person name="Bonometti L."/>
            <person name="Westerberg I."/>
            <person name="Brannstrom I.O."/>
            <person name="Guillou S."/>
            <person name="Cros-Aarteil S."/>
            <person name="Calhoun S."/>
            <person name="Haridas S."/>
            <person name="Kuo A."/>
            <person name="Pangilinan J."/>
            <person name="Riley R."/>
            <person name="Labutti K."/>
            <person name="Andreopoulos B."/>
            <person name="Lipzen A."/>
            <person name="Chen C."/>
            <person name="Yanf M."/>
            <person name="Daum C."/>
            <person name="Ng V."/>
            <person name="Clum A."/>
            <person name="Steindorff A."/>
            <person name="Ohm R."/>
            <person name="Martin F."/>
            <person name="Silar P."/>
            <person name="Natvig D."/>
            <person name="Lalanne C."/>
            <person name="Gautier V."/>
            <person name="Ament-Velasquez S.L."/>
            <person name="Kruys A."/>
            <person name="Hutchinson M.I."/>
            <person name="Powell A.J."/>
            <person name="Barry K."/>
            <person name="Miller A.N."/>
            <person name="Grigoriev I.V."/>
            <person name="Debuchy R."/>
            <person name="Gladieux P."/>
            <person name="Thoren M.H."/>
            <person name="Johannesson H."/>
        </authorList>
    </citation>
    <scope>NUCLEOTIDE SEQUENCE</scope>
    <source>
        <strain evidence="4">CBS 333.67</strain>
    </source>
</reference>
<dbReference type="GO" id="GO:0000030">
    <property type="term" value="F:mannosyltransferase activity"/>
    <property type="evidence" value="ECO:0007669"/>
    <property type="project" value="TreeGrafter"/>
</dbReference>
<dbReference type="PANTHER" id="PTHR32385">
    <property type="entry name" value="MANNOSYL PHOSPHORYLINOSITOL CERAMIDE SYNTHASE"/>
    <property type="match status" value="1"/>
</dbReference>
<comment type="caution">
    <text evidence="4">The sequence shown here is derived from an EMBL/GenBank/DDBJ whole genome shotgun (WGS) entry which is preliminary data.</text>
</comment>
<evidence type="ECO:0000256" key="1">
    <source>
        <dbReference type="ARBA" id="ARBA00009003"/>
    </source>
</evidence>
<dbReference type="InterPro" id="IPR007577">
    <property type="entry name" value="GlycoTrfase_DXD_sugar-bd_CS"/>
</dbReference>
<dbReference type="GO" id="GO:0051999">
    <property type="term" value="P:mannosyl-inositol phosphorylceramide biosynthetic process"/>
    <property type="evidence" value="ECO:0007669"/>
    <property type="project" value="TreeGrafter"/>
</dbReference>
<name>A0AAJ0GMV1_9PEZI</name>
<dbReference type="GO" id="GO:0016020">
    <property type="term" value="C:membrane"/>
    <property type="evidence" value="ECO:0007669"/>
    <property type="project" value="GOC"/>
</dbReference>
<dbReference type="EMBL" id="JAUDZG010000007">
    <property type="protein sequence ID" value="KAK3302665.1"/>
    <property type="molecule type" value="Genomic_DNA"/>
</dbReference>
<evidence type="ECO:0000313" key="5">
    <source>
        <dbReference type="Proteomes" id="UP001273166"/>
    </source>
</evidence>
<keyword evidence="3" id="KW-1133">Transmembrane helix</keyword>
<proteinExistence type="inferred from homology"/>
<dbReference type="Pfam" id="PF04488">
    <property type="entry name" value="Gly_transf_sug"/>
    <property type="match status" value="1"/>
</dbReference>
<protein>
    <submittedName>
        <fullName evidence="4">Glycosyltransferase family 32 protein</fullName>
    </submittedName>
</protein>
<evidence type="ECO:0000256" key="2">
    <source>
        <dbReference type="ARBA" id="ARBA00022679"/>
    </source>
</evidence>
<dbReference type="SUPFAM" id="SSF53448">
    <property type="entry name" value="Nucleotide-diphospho-sugar transferases"/>
    <property type="match status" value="1"/>
</dbReference>
<dbReference type="PANTHER" id="PTHR32385:SF15">
    <property type="entry name" value="INOSITOL PHOSPHOCERAMIDE MANNOSYLTRANSFERASE 1"/>
    <property type="match status" value="1"/>
</dbReference>
<keyword evidence="3" id="KW-0472">Membrane</keyword>
<dbReference type="InterPro" id="IPR029044">
    <property type="entry name" value="Nucleotide-diphossugar_trans"/>
</dbReference>
<dbReference type="AlphaFoldDB" id="A0AAJ0GMV1"/>
<feature type="transmembrane region" description="Helical" evidence="3">
    <location>
        <begin position="309"/>
        <end position="326"/>
    </location>
</feature>
<comment type="similarity">
    <text evidence="1">Belongs to the glycosyltransferase 32 family.</text>
</comment>
<dbReference type="InterPro" id="IPR051706">
    <property type="entry name" value="Glycosyltransferase_domain"/>
</dbReference>
<keyword evidence="5" id="KW-1185">Reference proteome</keyword>
<feature type="transmembrane region" description="Helical" evidence="3">
    <location>
        <begin position="16"/>
        <end position="36"/>
    </location>
</feature>
<evidence type="ECO:0000313" key="4">
    <source>
        <dbReference type="EMBL" id="KAK3302665.1"/>
    </source>
</evidence>
<sequence>MGVLAIPSRVQRTHPWLLACILVVMLLGLYCARHILYETWTLAALPFVWTHHAERFYISAERDGFDITFANYSIHQTSAAPSADLVPPILHHISLGSGAATHSKWAAVRQSCLDMHPGWDAFLWTDETANELVADSFPELYEMWTTYRYPIQKIDALRYMVLYKYGGSHIAGVILDMDLQCKRALGPLRRFEFVAPAAHPTGFSIGFMMASKGNEYVGKLVKNLARYNRHWLGLPYPTVMFSTGCHYASTVHAFQRHRTELKILAGPKEDPRLHSLNGPVSTPIFNHLGSSSWHSYDAAMIVSLGKRHGLLPLAFIAAIGAMFFTIRRTKKRRVTMLKG</sequence>